<proteinExistence type="predicted"/>
<feature type="compositionally biased region" description="Polar residues" evidence="5">
    <location>
        <begin position="1"/>
        <end position="29"/>
    </location>
</feature>
<dbReference type="InterPro" id="IPR004710">
    <property type="entry name" value="Bilac:Na_transpt"/>
</dbReference>
<feature type="transmembrane region" description="Helical" evidence="6">
    <location>
        <begin position="155"/>
        <end position="178"/>
    </location>
</feature>
<protein>
    <submittedName>
        <fullName evidence="7">Na+-dependent transporter</fullName>
    </submittedName>
</protein>
<evidence type="ECO:0000256" key="6">
    <source>
        <dbReference type="SAM" id="Phobius"/>
    </source>
</evidence>
<dbReference type="InterPro" id="IPR038770">
    <property type="entry name" value="Na+/solute_symporter_sf"/>
</dbReference>
<feature type="transmembrane region" description="Helical" evidence="6">
    <location>
        <begin position="38"/>
        <end position="58"/>
    </location>
</feature>
<dbReference type="AlphaFoldDB" id="A0AB73B5F5"/>
<evidence type="ECO:0000313" key="8">
    <source>
        <dbReference type="Proteomes" id="UP000315353"/>
    </source>
</evidence>
<evidence type="ECO:0000256" key="3">
    <source>
        <dbReference type="ARBA" id="ARBA00022989"/>
    </source>
</evidence>
<organism evidence="7 8">
    <name type="scientific">Corynebacterium flavescens</name>
    <dbReference type="NCBI Taxonomy" id="28028"/>
    <lineage>
        <taxon>Bacteria</taxon>
        <taxon>Bacillati</taxon>
        <taxon>Actinomycetota</taxon>
        <taxon>Actinomycetes</taxon>
        <taxon>Mycobacteriales</taxon>
        <taxon>Corynebacteriaceae</taxon>
        <taxon>Corynebacterium</taxon>
    </lineage>
</organism>
<feature type="transmembrane region" description="Helical" evidence="6">
    <location>
        <begin position="190"/>
        <end position="211"/>
    </location>
</feature>
<accession>A0AB73B5F5</accession>
<keyword evidence="4 6" id="KW-0472">Membrane</keyword>
<feature type="region of interest" description="Disordered" evidence="5">
    <location>
        <begin position="1"/>
        <end position="31"/>
    </location>
</feature>
<dbReference type="EMBL" id="BJNB01000006">
    <property type="protein sequence ID" value="GEB97133.1"/>
    <property type="molecule type" value="Genomic_DNA"/>
</dbReference>
<dbReference type="Proteomes" id="UP000315353">
    <property type="component" value="Unassembled WGS sequence"/>
</dbReference>
<dbReference type="Gene3D" id="1.20.1530.20">
    <property type="match status" value="1"/>
</dbReference>
<feature type="transmembrane region" description="Helical" evidence="6">
    <location>
        <begin position="70"/>
        <end position="91"/>
    </location>
</feature>
<evidence type="ECO:0000313" key="7">
    <source>
        <dbReference type="EMBL" id="GEB97133.1"/>
    </source>
</evidence>
<dbReference type="PANTHER" id="PTHR10361:SF28">
    <property type="entry name" value="P3 PROTEIN-RELATED"/>
    <property type="match status" value="1"/>
</dbReference>
<evidence type="ECO:0000256" key="4">
    <source>
        <dbReference type="ARBA" id="ARBA00023136"/>
    </source>
</evidence>
<reference evidence="7 8" key="1">
    <citation type="submission" date="2019-06" db="EMBL/GenBank/DDBJ databases">
        <title>Whole genome shotgun sequence of Corynebacterium flavescens NBRC 14136.</title>
        <authorList>
            <person name="Hosoyama A."/>
            <person name="Uohara A."/>
            <person name="Ohji S."/>
            <person name="Ichikawa N."/>
        </authorList>
    </citation>
    <scope>NUCLEOTIDE SEQUENCE [LARGE SCALE GENOMIC DNA]</scope>
    <source>
        <strain evidence="7 8">NBRC 14136</strain>
    </source>
</reference>
<dbReference type="Pfam" id="PF01758">
    <property type="entry name" value="SBF"/>
    <property type="match status" value="1"/>
</dbReference>
<feature type="transmembrane region" description="Helical" evidence="6">
    <location>
        <begin position="98"/>
        <end position="120"/>
    </location>
</feature>
<keyword evidence="2 6" id="KW-0812">Transmembrane</keyword>
<gene>
    <name evidence="7" type="ORF">CFL01nite_06280</name>
</gene>
<comment type="caution">
    <text evidence="7">The sequence shown here is derived from an EMBL/GenBank/DDBJ whole genome shotgun (WGS) entry which is preliminary data.</text>
</comment>
<feature type="transmembrane region" description="Helical" evidence="6">
    <location>
        <begin position="245"/>
        <end position="272"/>
    </location>
</feature>
<evidence type="ECO:0000256" key="2">
    <source>
        <dbReference type="ARBA" id="ARBA00022692"/>
    </source>
</evidence>
<dbReference type="InterPro" id="IPR002657">
    <property type="entry name" value="BilAc:Na_symport/Acr3"/>
</dbReference>
<feature type="transmembrane region" description="Helical" evidence="6">
    <location>
        <begin position="218"/>
        <end position="239"/>
    </location>
</feature>
<dbReference type="PANTHER" id="PTHR10361">
    <property type="entry name" value="SODIUM-BILE ACID COTRANSPORTER"/>
    <property type="match status" value="1"/>
</dbReference>
<evidence type="ECO:0000256" key="1">
    <source>
        <dbReference type="ARBA" id="ARBA00004141"/>
    </source>
</evidence>
<feature type="transmembrane region" description="Helical" evidence="6">
    <location>
        <begin position="126"/>
        <end position="148"/>
    </location>
</feature>
<sequence>MSSSQETNTVAASTQSMQSAEDTASSANEPQEGRSEKFAVFIFPLVIVLCAVVAFLAPDTFTPLSNYTNQLLMVIMFSMGLTLTLPDMALVAKRPIPIALAVVCQYIVMPVSALLISKAFGFNEAVTVGLILLGSVPSGTASNVMTYLAKGDVALSVAMTSVSTLVSPLMTPFLMLTLAGQTTAVDGAGMVWSLVQTVLVPVILGLVLRSVATKAVDFVLPVLPWVAIFGVGAVVMAVVSKSQEALMIVGFVVFIGVAIQNFVGYVCGYYLAKITRQREAVARTAAIEIATQNSGLASALALQFFTPEAALPGVVAAVWANITGSIYAAISRRRPLEKTPAPQRVKQPVSAA</sequence>
<comment type="subcellular location">
    <subcellularLocation>
        <location evidence="1">Membrane</location>
        <topology evidence="1">Multi-pass membrane protein</topology>
    </subcellularLocation>
</comment>
<name>A0AB73B5F5_CORFL</name>
<keyword evidence="3 6" id="KW-1133">Transmembrane helix</keyword>
<evidence type="ECO:0000256" key="5">
    <source>
        <dbReference type="SAM" id="MobiDB-lite"/>
    </source>
</evidence>
<dbReference type="GO" id="GO:0016020">
    <property type="term" value="C:membrane"/>
    <property type="evidence" value="ECO:0007669"/>
    <property type="project" value="UniProtKB-SubCell"/>
</dbReference>